<reference evidence="1" key="1">
    <citation type="submission" date="2021-01" db="EMBL/GenBank/DDBJ databases">
        <authorList>
            <consortium name="Genoscope - CEA"/>
            <person name="William W."/>
        </authorList>
    </citation>
    <scope>NUCLEOTIDE SEQUENCE</scope>
</reference>
<dbReference type="AlphaFoldDB" id="A0A8S1WE08"/>
<evidence type="ECO:0000313" key="1">
    <source>
        <dbReference type="EMBL" id="CAD8186950.1"/>
    </source>
</evidence>
<keyword evidence="2" id="KW-1185">Reference proteome</keyword>
<evidence type="ECO:0000313" key="2">
    <source>
        <dbReference type="Proteomes" id="UP000689195"/>
    </source>
</evidence>
<gene>
    <name evidence="1" type="ORF">PPENT_87.1.T0880072</name>
</gene>
<dbReference type="EMBL" id="CAJJDO010000088">
    <property type="protein sequence ID" value="CAD8186950.1"/>
    <property type="molecule type" value="Genomic_DNA"/>
</dbReference>
<proteinExistence type="predicted"/>
<name>A0A8S1WE08_9CILI</name>
<accession>A0A8S1WE08</accession>
<protein>
    <submittedName>
        <fullName evidence="1">Uncharacterized protein</fullName>
    </submittedName>
</protein>
<dbReference type="OrthoDB" id="310138at2759"/>
<sequence length="115" mass="13341">MQITSPTSKAIQTNLEPKNSENQNIEFICQELKNICTVSYQLISPKISQKPIKKKKIIKKVNKNDISKQEIGEEQNNQSITNYLLDTQEELKCKIVLIDDLQQKLLFLKMMISKM</sequence>
<dbReference type="Proteomes" id="UP000689195">
    <property type="component" value="Unassembled WGS sequence"/>
</dbReference>
<comment type="caution">
    <text evidence="1">The sequence shown here is derived from an EMBL/GenBank/DDBJ whole genome shotgun (WGS) entry which is preliminary data.</text>
</comment>
<organism evidence="1 2">
    <name type="scientific">Paramecium pentaurelia</name>
    <dbReference type="NCBI Taxonomy" id="43138"/>
    <lineage>
        <taxon>Eukaryota</taxon>
        <taxon>Sar</taxon>
        <taxon>Alveolata</taxon>
        <taxon>Ciliophora</taxon>
        <taxon>Intramacronucleata</taxon>
        <taxon>Oligohymenophorea</taxon>
        <taxon>Peniculida</taxon>
        <taxon>Parameciidae</taxon>
        <taxon>Paramecium</taxon>
    </lineage>
</organism>